<dbReference type="AlphaFoldDB" id="A0A135UPN6"/>
<accession>A0A135UPN6</accession>
<keyword evidence="3" id="KW-1185">Reference proteome</keyword>
<organism evidence="2 3">
    <name type="scientific">Colletotrichum nymphaeae SA-01</name>
    <dbReference type="NCBI Taxonomy" id="1460502"/>
    <lineage>
        <taxon>Eukaryota</taxon>
        <taxon>Fungi</taxon>
        <taxon>Dikarya</taxon>
        <taxon>Ascomycota</taxon>
        <taxon>Pezizomycotina</taxon>
        <taxon>Sordariomycetes</taxon>
        <taxon>Hypocreomycetidae</taxon>
        <taxon>Glomerellales</taxon>
        <taxon>Glomerellaceae</taxon>
        <taxon>Colletotrichum</taxon>
        <taxon>Colletotrichum acutatum species complex</taxon>
    </lineage>
</organism>
<proteinExistence type="predicted"/>
<feature type="region of interest" description="Disordered" evidence="1">
    <location>
        <begin position="18"/>
        <end position="50"/>
    </location>
</feature>
<dbReference type="EMBL" id="JEMN01000296">
    <property type="protein sequence ID" value="KXH62342.1"/>
    <property type="molecule type" value="Genomic_DNA"/>
</dbReference>
<name>A0A135UPN6_9PEZI</name>
<evidence type="ECO:0000256" key="1">
    <source>
        <dbReference type="SAM" id="MobiDB-lite"/>
    </source>
</evidence>
<dbReference type="Proteomes" id="UP000070054">
    <property type="component" value="Unassembled WGS sequence"/>
</dbReference>
<evidence type="ECO:0000313" key="2">
    <source>
        <dbReference type="EMBL" id="KXH62342.1"/>
    </source>
</evidence>
<comment type="caution">
    <text evidence="2">The sequence shown here is derived from an EMBL/GenBank/DDBJ whole genome shotgun (WGS) entry which is preliminary data.</text>
</comment>
<evidence type="ECO:0000313" key="3">
    <source>
        <dbReference type="Proteomes" id="UP000070054"/>
    </source>
</evidence>
<sequence>MSFLGEIVDVLVDGAEDAGAESGGSASKVLDGIDIGGETGDVTEGSGDIEGDVKDGMVESQNNMKQVIKELEDGAPDAEENAAALESNSKNIWASAKTFGSFVGVELAKGALFTAGTNILQVAFDKAAAAPGSNAETAQIAHIISTVNKSSKALQDALDTWLYWQAAHYDSRASYGVISVAGLDIQLFQILQSGFSGLDNQRYRLVPLVKLAQQVKTLDSVRALLAADIAYTRAVVDLSTNISTKMTLMTDNGLESKSAEVQAACSNLTALSP</sequence>
<reference evidence="2 3" key="1">
    <citation type="submission" date="2014-02" db="EMBL/GenBank/DDBJ databases">
        <title>The genome sequence of Colletotrichum nymphaeae SA-01.</title>
        <authorList>
            <person name="Baroncelli R."/>
            <person name="Thon M.R."/>
        </authorList>
    </citation>
    <scope>NUCLEOTIDE SEQUENCE [LARGE SCALE GENOMIC DNA]</scope>
    <source>
        <strain evidence="2 3">SA-01</strain>
    </source>
</reference>
<protein>
    <submittedName>
        <fullName evidence="2">Uncharacterized protein</fullName>
    </submittedName>
</protein>
<gene>
    <name evidence="2" type="ORF">CNYM01_12660</name>
</gene>